<dbReference type="InterPro" id="IPR029191">
    <property type="entry name" value="Uds1"/>
</dbReference>
<organism evidence="4 5">
    <name type="scientific">Cryoendolithus antarcticus</name>
    <dbReference type="NCBI Taxonomy" id="1507870"/>
    <lineage>
        <taxon>Eukaryota</taxon>
        <taxon>Fungi</taxon>
        <taxon>Dikarya</taxon>
        <taxon>Ascomycota</taxon>
        <taxon>Pezizomycotina</taxon>
        <taxon>Dothideomycetes</taxon>
        <taxon>Dothideomycetidae</taxon>
        <taxon>Cladosporiales</taxon>
        <taxon>Cladosporiaceae</taxon>
        <taxon>Cryoendolithus</taxon>
    </lineage>
</organism>
<dbReference type="EMBL" id="NAJO01000003">
    <property type="protein sequence ID" value="OQO13333.1"/>
    <property type="molecule type" value="Genomic_DNA"/>
</dbReference>
<protein>
    <recommendedName>
        <fullName evidence="3">REM-1 domain-containing protein</fullName>
    </recommendedName>
</protein>
<feature type="compositionally biased region" description="Polar residues" evidence="2">
    <location>
        <begin position="989"/>
        <end position="1001"/>
    </location>
</feature>
<feature type="compositionally biased region" description="Polar residues" evidence="2">
    <location>
        <begin position="937"/>
        <end position="947"/>
    </location>
</feature>
<comment type="caution">
    <text evidence="4">The sequence shown here is derived from an EMBL/GenBank/DDBJ whole genome shotgun (WGS) entry which is preliminary data.</text>
</comment>
<feature type="region of interest" description="Disordered" evidence="2">
    <location>
        <begin position="1"/>
        <end position="28"/>
    </location>
</feature>
<feature type="coiled-coil region" evidence="1">
    <location>
        <begin position="132"/>
        <end position="166"/>
    </location>
</feature>
<dbReference type="GO" id="GO:0007165">
    <property type="term" value="P:signal transduction"/>
    <property type="evidence" value="ECO:0007669"/>
    <property type="project" value="InterPro"/>
</dbReference>
<dbReference type="Pfam" id="PF25078">
    <property type="entry name" value="DUF7801"/>
    <property type="match status" value="1"/>
</dbReference>
<evidence type="ECO:0000256" key="1">
    <source>
        <dbReference type="SAM" id="Coils"/>
    </source>
</evidence>
<dbReference type="PANTHER" id="PTHR45615:SF40">
    <property type="entry name" value="MYOSIN HEAVY CHAIN, NON-MUSCLE"/>
    <property type="match status" value="1"/>
</dbReference>
<dbReference type="STRING" id="1507870.A0A1V8TPL5"/>
<feature type="region of interest" description="Disordered" evidence="2">
    <location>
        <begin position="325"/>
        <end position="346"/>
    </location>
</feature>
<feature type="coiled-coil region" evidence="1">
    <location>
        <begin position="617"/>
        <end position="686"/>
    </location>
</feature>
<feature type="region of interest" description="Disordered" evidence="2">
    <location>
        <begin position="927"/>
        <end position="1001"/>
    </location>
</feature>
<feature type="compositionally biased region" description="Polar residues" evidence="2">
    <location>
        <begin position="169"/>
        <end position="186"/>
    </location>
</feature>
<dbReference type="SMART" id="SM00742">
    <property type="entry name" value="Hr1"/>
    <property type="match status" value="1"/>
</dbReference>
<dbReference type="GO" id="GO:0051015">
    <property type="term" value="F:actin filament binding"/>
    <property type="evidence" value="ECO:0007669"/>
    <property type="project" value="TreeGrafter"/>
</dbReference>
<evidence type="ECO:0000313" key="5">
    <source>
        <dbReference type="Proteomes" id="UP000192596"/>
    </source>
</evidence>
<keyword evidence="5" id="KW-1185">Reference proteome</keyword>
<keyword evidence="1" id="KW-0175">Coiled coil</keyword>
<feature type="region of interest" description="Disordered" evidence="2">
    <location>
        <begin position="235"/>
        <end position="264"/>
    </location>
</feature>
<feature type="region of interest" description="Disordered" evidence="2">
    <location>
        <begin position="278"/>
        <end position="299"/>
    </location>
</feature>
<gene>
    <name evidence="4" type="ORF">B0A48_01561</name>
</gene>
<dbReference type="OrthoDB" id="5569911at2759"/>
<dbReference type="InterPro" id="IPR011072">
    <property type="entry name" value="HR1_rho-bd"/>
</dbReference>
<accession>A0A1V8TPL5</accession>
<dbReference type="InterPro" id="IPR056703">
    <property type="entry name" value="DUF7801"/>
</dbReference>
<feature type="domain" description="REM-1" evidence="3">
    <location>
        <begin position="144"/>
        <end position="220"/>
    </location>
</feature>
<feature type="coiled-coil region" evidence="1">
    <location>
        <begin position="346"/>
        <end position="373"/>
    </location>
</feature>
<dbReference type="PANTHER" id="PTHR45615">
    <property type="entry name" value="MYOSIN HEAVY CHAIN, NON-MUSCLE"/>
    <property type="match status" value="1"/>
</dbReference>
<dbReference type="GO" id="GO:0000146">
    <property type="term" value="F:microfilament motor activity"/>
    <property type="evidence" value="ECO:0007669"/>
    <property type="project" value="TreeGrafter"/>
</dbReference>
<dbReference type="GO" id="GO:0005737">
    <property type="term" value="C:cytoplasm"/>
    <property type="evidence" value="ECO:0007669"/>
    <property type="project" value="TreeGrafter"/>
</dbReference>
<proteinExistence type="predicted"/>
<dbReference type="Gene3D" id="1.10.287.1490">
    <property type="match status" value="1"/>
</dbReference>
<dbReference type="Pfam" id="PF15456">
    <property type="entry name" value="Uds1"/>
    <property type="match status" value="1"/>
</dbReference>
<dbReference type="GO" id="GO:0016460">
    <property type="term" value="C:myosin II complex"/>
    <property type="evidence" value="ECO:0007669"/>
    <property type="project" value="TreeGrafter"/>
</dbReference>
<dbReference type="AlphaFoldDB" id="A0A1V8TPL5"/>
<feature type="coiled-coil region" evidence="1">
    <location>
        <begin position="436"/>
        <end position="463"/>
    </location>
</feature>
<dbReference type="GO" id="GO:0032982">
    <property type="term" value="C:myosin filament"/>
    <property type="evidence" value="ECO:0007669"/>
    <property type="project" value="TreeGrafter"/>
</dbReference>
<name>A0A1V8TPL5_9PEZI</name>
<feature type="compositionally biased region" description="Polar residues" evidence="2">
    <location>
        <begin position="954"/>
        <end position="973"/>
    </location>
</feature>
<reference evidence="5" key="1">
    <citation type="submission" date="2017-03" db="EMBL/GenBank/DDBJ databases">
        <title>Genomes of endolithic fungi from Antarctica.</title>
        <authorList>
            <person name="Coleine C."/>
            <person name="Masonjones S."/>
            <person name="Stajich J.E."/>
        </authorList>
    </citation>
    <scope>NUCLEOTIDE SEQUENCE [LARGE SCALE GENOMIC DNA]</scope>
    <source>
        <strain evidence="5">CCFEE 5527</strain>
    </source>
</reference>
<sequence length="1001" mass="111178">MRRTGLKVSAAPNSTSWTLSQSQADQQHYEQDMPSMANGAYGGHDDEGCGAYSSTNRTNSAGWKPNPVHAQTNGYANGNIDYNTPLEERPSHQISLDTRVRSQEQDPVTKHLLRETALLDTQGYEVLTIQEVDALKKEADRLRTRLEAAQRQLAFESKVRDAAQNLTRLYSSSSSKGRADTPQSPDSPKRPPEEEVASSTRKVDELNETIKQLLDRRQIVERKLLQHTAAVLAENKDEHAEAATNGHFDHERERDSRASSMYSPDEFDGIRDILCGAPVQSSNRLQKRATSRKLQEEHEQQLHGMQMRLEQLNDQLRSVISEAGRSRGVEVPPEPRYGQVDRDDPAGKLTTDFDRLENNLRHLQQEQHETSTHLARVEEHTHRTVSSVEEQLEGLNTQLHNTLLLSSAAMLPDLQQPPEVTGQDYQPQLAYLEECLGNVEHLLRQHNDDLREARESGQHASRELEGARTGAAREIEEANGKLAFHTKKVNEYDATLGGLWEILQSDTSSARGIDAEDTSNADDAAPVVSAKESFSLPAFNSRVQHLFDRAMSAREQHDILRRQVQQQRELNGKSDAEKDRQMEELNTKNASLVATHGSLQDELANAMANHTRSESEVGHLRAEFLNVENELEQLRRTADTKGAEREEMTRALQDHQSTAAALQEKVDDLEAQVAELIDDARIFTVESDAQLKRSEAKHADLTTQITAANSARAAAESKHITVSTEMENLENEVVRLTTELAMAKAELDGAYGSRAERAKEAQASEVQALNQRNIAVAAEVASLRSANAELERDLTTFRSAPPQDTERTKVLETELMALTTDFQDLTRESLQLEHERTQLDYLIDGLRDRVEALEGQLSDEKVRWLGIKSPATAGPGGRESVMGRAGGEGVSVMVLRQEFKRMMRETRAEGVRALRAEQDHRRALETQLRHLRHAHPSPSSREASTTRAPPGPNGTLTPNVPSTSHTANSSVSANGLMVNGHGHGHDRGGSTTSFLSSSAAV</sequence>
<feature type="coiled-coil region" evidence="1">
    <location>
        <begin position="712"/>
        <end position="746"/>
    </location>
</feature>
<dbReference type="Proteomes" id="UP000192596">
    <property type="component" value="Unassembled WGS sequence"/>
</dbReference>
<evidence type="ECO:0000313" key="4">
    <source>
        <dbReference type="EMBL" id="OQO13333.1"/>
    </source>
</evidence>
<dbReference type="InParanoid" id="A0A1V8TPL5"/>
<feature type="region of interest" description="Disordered" evidence="2">
    <location>
        <begin position="169"/>
        <end position="203"/>
    </location>
</feature>
<evidence type="ECO:0000256" key="2">
    <source>
        <dbReference type="SAM" id="MobiDB-lite"/>
    </source>
</evidence>
<evidence type="ECO:0000259" key="3">
    <source>
        <dbReference type="SMART" id="SM00742"/>
    </source>
</evidence>
<feature type="compositionally biased region" description="Basic and acidic residues" evidence="2">
    <location>
        <begin position="235"/>
        <end position="257"/>
    </location>
</feature>
<feature type="compositionally biased region" description="Polar residues" evidence="2">
    <location>
        <begin position="11"/>
        <end position="26"/>
    </location>
</feature>